<dbReference type="AlphaFoldDB" id="A0A1G8KZW1"/>
<dbReference type="GO" id="GO:0005737">
    <property type="term" value="C:cytoplasm"/>
    <property type="evidence" value="ECO:0007669"/>
    <property type="project" value="UniProtKB-SubCell"/>
</dbReference>
<dbReference type="InterPro" id="IPR001789">
    <property type="entry name" value="Sig_transdc_resp-reg_receiver"/>
</dbReference>
<dbReference type="STRING" id="930129.SAMN05216352_10887"/>
<keyword evidence="2" id="KW-0963">Cytoplasm</keyword>
<dbReference type="PIRSF" id="PIRSF006171">
    <property type="entry name" value="RR_citrat_malat"/>
    <property type="match status" value="1"/>
</dbReference>
<dbReference type="SUPFAM" id="SSF52172">
    <property type="entry name" value="CheY-like"/>
    <property type="match status" value="1"/>
</dbReference>
<comment type="subcellular location">
    <subcellularLocation>
        <location evidence="1">Cytoplasm</location>
    </subcellularLocation>
</comment>
<sequence>MKQPKTDIQILLIEDDPMVQEVNKMFIEKVEGFTVAGVAADGQKGRKLVNEIEPDLVLLDVYMPNEDGIECIQHLREARIDIDIIAVTAANDTATIQDLLRAGVIDYIVKPFTFERMKRALTQYRQRSAQFLNREEMSQNELDEMILSGENQEQHQDELPKGLQKKTLEQVVDFLNKMETPLSAEDIGQEIGLARVTVRRYLNYLETIGKVKIELTYGQIGRPIQLYKRIDNSEESG</sequence>
<dbReference type="SMART" id="SM00448">
    <property type="entry name" value="REC"/>
    <property type="match status" value="1"/>
</dbReference>
<dbReference type="InterPro" id="IPR051271">
    <property type="entry name" value="2C-system_Tx_regulators"/>
</dbReference>
<dbReference type="CDD" id="cd19925">
    <property type="entry name" value="REC_citrate_TCS"/>
    <property type="match status" value="1"/>
</dbReference>
<evidence type="ECO:0000259" key="10">
    <source>
        <dbReference type="PROSITE" id="PS50110"/>
    </source>
</evidence>
<feature type="domain" description="Response regulatory" evidence="10">
    <location>
        <begin position="9"/>
        <end position="125"/>
    </location>
</feature>
<gene>
    <name evidence="11" type="ORF">SAMN05216352_10887</name>
</gene>
<dbReference type="OrthoDB" id="9759232at2"/>
<dbReference type="Pfam" id="PF08279">
    <property type="entry name" value="HTH_11"/>
    <property type="match status" value="1"/>
</dbReference>
<dbReference type="PANTHER" id="PTHR45526">
    <property type="entry name" value="TRANSCRIPTIONAL REGULATORY PROTEIN DPIA"/>
    <property type="match status" value="1"/>
</dbReference>
<keyword evidence="12" id="KW-1185">Reference proteome</keyword>
<evidence type="ECO:0000313" key="12">
    <source>
        <dbReference type="Proteomes" id="UP000199017"/>
    </source>
</evidence>
<evidence type="ECO:0000256" key="7">
    <source>
        <dbReference type="ARBA" id="ARBA00023159"/>
    </source>
</evidence>
<evidence type="ECO:0000256" key="8">
    <source>
        <dbReference type="ARBA" id="ARBA00023163"/>
    </source>
</evidence>
<keyword evidence="4" id="KW-0902">Two-component regulatory system</keyword>
<proteinExistence type="predicted"/>
<accession>A0A1G8KZW1</accession>
<evidence type="ECO:0000256" key="5">
    <source>
        <dbReference type="ARBA" id="ARBA00023015"/>
    </source>
</evidence>
<dbReference type="GO" id="GO:0003677">
    <property type="term" value="F:DNA binding"/>
    <property type="evidence" value="ECO:0007669"/>
    <property type="project" value="UniProtKB-KW"/>
</dbReference>
<dbReference type="InterPro" id="IPR011006">
    <property type="entry name" value="CheY-like_superfamily"/>
</dbReference>
<dbReference type="GO" id="GO:0000156">
    <property type="term" value="F:phosphorelay response regulator activity"/>
    <property type="evidence" value="ECO:0007669"/>
    <property type="project" value="TreeGrafter"/>
</dbReference>
<dbReference type="InterPro" id="IPR013196">
    <property type="entry name" value="HTH_11"/>
</dbReference>
<dbReference type="Pfam" id="PF00072">
    <property type="entry name" value="Response_reg"/>
    <property type="match status" value="1"/>
</dbReference>
<evidence type="ECO:0000256" key="2">
    <source>
        <dbReference type="ARBA" id="ARBA00022490"/>
    </source>
</evidence>
<dbReference type="Proteomes" id="UP000199017">
    <property type="component" value="Unassembled WGS sequence"/>
</dbReference>
<dbReference type="RefSeq" id="WP_091585950.1">
    <property type="nucleotide sequence ID" value="NZ_FNDU01000008.1"/>
</dbReference>
<feature type="modified residue" description="4-aspartylphosphate" evidence="9">
    <location>
        <position position="60"/>
    </location>
</feature>
<keyword evidence="6" id="KW-0238">DNA-binding</keyword>
<dbReference type="PANTHER" id="PTHR45526:SF1">
    <property type="entry name" value="TRANSCRIPTIONAL REGULATORY PROTEIN DCUR-RELATED"/>
    <property type="match status" value="1"/>
</dbReference>
<keyword evidence="3 9" id="KW-0597">Phosphoprotein</keyword>
<evidence type="ECO:0000313" key="11">
    <source>
        <dbReference type="EMBL" id="SDI48901.1"/>
    </source>
</evidence>
<dbReference type="EMBL" id="FNDU01000008">
    <property type="protein sequence ID" value="SDI48901.1"/>
    <property type="molecule type" value="Genomic_DNA"/>
</dbReference>
<keyword evidence="5" id="KW-0805">Transcription regulation</keyword>
<evidence type="ECO:0000256" key="6">
    <source>
        <dbReference type="ARBA" id="ARBA00023125"/>
    </source>
</evidence>
<keyword evidence="8" id="KW-0804">Transcription</keyword>
<dbReference type="Gene3D" id="3.40.50.2300">
    <property type="match status" value="1"/>
</dbReference>
<organism evidence="11 12">
    <name type="scientific">Alteribacillus bidgolensis</name>
    <dbReference type="NCBI Taxonomy" id="930129"/>
    <lineage>
        <taxon>Bacteria</taxon>
        <taxon>Bacillati</taxon>
        <taxon>Bacillota</taxon>
        <taxon>Bacilli</taxon>
        <taxon>Bacillales</taxon>
        <taxon>Bacillaceae</taxon>
        <taxon>Alteribacillus</taxon>
    </lineage>
</organism>
<evidence type="ECO:0000256" key="4">
    <source>
        <dbReference type="ARBA" id="ARBA00023012"/>
    </source>
</evidence>
<dbReference type="PROSITE" id="PS50110">
    <property type="entry name" value="RESPONSE_REGULATORY"/>
    <property type="match status" value="1"/>
</dbReference>
<protein>
    <submittedName>
        <fullName evidence="11">Two-component system, CitB family, response regulator DctR</fullName>
    </submittedName>
</protein>
<dbReference type="InterPro" id="IPR024187">
    <property type="entry name" value="Sig_transdc_resp-reg_cit/mal"/>
</dbReference>
<evidence type="ECO:0000256" key="9">
    <source>
        <dbReference type="PROSITE-ProRule" id="PRU00169"/>
    </source>
</evidence>
<dbReference type="SUPFAM" id="SSF46785">
    <property type="entry name" value="Winged helix' DNA-binding domain"/>
    <property type="match status" value="1"/>
</dbReference>
<dbReference type="InterPro" id="IPR036390">
    <property type="entry name" value="WH_DNA-bd_sf"/>
</dbReference>
<name>A0A1G8KZW1_9BACI</name>
<reference evidence="11 12" key="1">
    <citation type="submission" date="2016-10" db="EMBL/GenBank/DDBJ databases">
        <authorList>
            <person name="de Groot N.N."/>
        </authorList>
    </citation>
    <scope>NUCLEOTIDE SEQUENCE [LARGE SCALE GENOMIC DNA]</scope>
    <source>
        <strain evidence="12">P4B,CCM 7963,CECT 7998,DSM 25260,IBRC-M 10614,KCTC 13821</strain>
    </source>
</reference>
<dbReference type="GO" id="GO:0003700">
    <property type="term" value="F:DNA-binding transcription factor activity"/>
    <property type="evidence" value="ECO:0007669"/>
    <property type="project" value="InterPro"/>
</dbReference>
<evidence type="ECO:0000256" key="3">
    <source>
        <dbReference type="ARBA" id="ARBA00022553"/>
    </source>
</evidence>
<keyword evidence="7" id="KW-0010">Activator</keyword>
<evidence type="ECO:0000256" key="1">
    <source>
        <dbReference type="ARBA" id="ARBA00004496"/>
    </source>
</evidence>